<comment type="similarity">
    <text evidence="2">Belongs to the CENP-X/MHF2 family.</text>
</comment>
<keyword evidence="6" id="KW-0539">Nucleus</keyword>
<protein>
    <submittedName>
        <fullName evidence="7">Uncharacterized protein</fullName>
    </submittedName>
</protein>
<reference evidence="7" key="1">
    <citation type="journal article" date="2021" name="Open Biol.">
        <title>Shared evolutionary footprints suggest mitochondrial oxidative damage underlies multiple complex I losses in fungi.</title>
        <authorList>
            <person name="Schikora-Tamarit M.A."/>
            <person name="Marcet-Houben M."/>
            <person name="Nosek J."/>
            <person name="Gabaldon T."/>
        </authorList>
    </citation>
    <scope>NUCLEOTIDE SEQUENCE</scope>
    <source>
        <strain evidence="7">CBS2887</strain>
    </source>
</reference>
<dbReference type="GO" id="GO:0000712">
    <property type="term" value="P:resolution of meiotic recombination intermediates"/>
    <property type="evidence" value="ECO:0007669"/>
    <property type="project" value="TreeGrafter"/>
</dbReference>
<reference evidence="7" key="2">
    <citation type="submission" date="2021-01" db="EMBL/GenBank/DDBJ databases">
        <authorList>
            <person name="Schikora-Tamarit M.A."/>
        </authorList>
    </citation>
    <scope>NUCLEOTIDE SEQUENCE</scope>
    <source>
        <strain evidence="7">CBS2887</strain>
    </source>
</reference>
<dbReference type="GO" id="GO:0046982">
    <property type="term" value="F:protein heterodimerization activity"/>
    <property type="evidence" value="ECO:0007669"/>
    <property type="project" value="InterPro"/>
</dbReference>
<evidence type="ECO:0000256" key="5">
    <source>
        <dbReference type="ARBA" id="ARBA00023204"/>
    </source>
</evidence>
<evidence type="ECO:0000313" key="8">
    <source>
        <dbReference type="Proteomes" id="UP000774326"/>
    </source>
</evidence>
<dbReference type="PANTHER" id="PTHR28680:SF1">
    <property type="entry name" value="CENTROMERE PROTEIN X"/>
    <property type="match status" value="1"/>
</dbReference>
<dbReference type="PANTHER" id="PTHR28680">
    <property type="entry name" value="CENTROMERE PROTEIN X"/>
    <property type="match status" value="1"/>
</dbReference>
<name>A0A9P8Q1Z3_WICPI</name>
<dbReference type="AlphaFoldDB" id="A0A9P8Q1Z3"/>
<dbReference type="Gene3D" id="1.10.20.10">
    <property type="entry name" value="Histone, subunit A"/>
    <property type="match status" value="1"/>
</dbReference>
<evidence type="ECO:0000256" key="1">
    <source>
        <dbReference type="ARBA" id="ARBA00004123"/>
    </source>
</evidence>
<keyword evidence="4" id="KW-0238">DNA-binding</keyword>
<keyword evidence="5" id="KW-0234">DNA repair</keyword>
<gene>
    <name evidence="7" type="ORF">WICPIJ_007213</name>
</gene>
<keyword evidence="3" id="KW-0227">DNA damage</keyword>
<dbReference type="GO" id="GO:0051382">
    <property type="term" value="P:kinetochore assembly"/>
    <property type="evidence" value="ECO:0007669"/>
    <property type="project" value="InterPro"/>
</dbReference>
<dbReference type="GO" id="GO:0003677">
    <property type="term" value="F:DNA binding"/>
    <property type="evidence" value="ECO:0007669"/>
    <property type="project" value="UniProtKB-KW"/>
</dbReference>
<proteinExistence type="inferred from homology"/>
<keyword evidence="8" id="KW-1185">Reference proteome</keyword>
<sequence length="107" mass="12174">MTNQEDPEIPITTISRIFQTVTFQNEETRITKQTLQLSSKYLELFVKEAILRSDEARLQREIDQKQGTVNKGEIPGLNDQLDEDSNAVGCLTVKDLEEISGLLVMDF</sequence>
<comment type="subcellular location">
    <subcellularLocation>
        <location evidence="1">Nucleus</location>
    </subcellularLocation>
</comment>
<evidence type="ECO:0000313" key="7">
    <source>
        <dbReference type="EMBL" id="KAH3681775.1"/>
    </source>
</evidence>
<dbReference type="GO" id="GO:0031297">
    <property type="term" value="P:replication fork processing"/>
    <property type="evidence" value="ECO:0007669"/>
    <property type="project" value="TreeGrafter"/>
</dbReference>
<evidence type="ECO:0000256" key="2">
    <source>
        <dbReference type="ARBA" id="ARBA00009359"/>
    </source>
</evidence>
<dbReference type="OrthoDB" id="2500381at2759"/>
<dbReference type="CDD" id="cd22921">
    <property type="entry name" value="HFD_CENP-X"/>
    <property type="match status" value="1"/>
</dbReference>
<comment type="caution">
    <text evidence="7">The sequence shown here is derived from an EMBL/GenBank/DDBJ whole genome shotgun (WGS) entry which is preliminary data.</text>
</comment>
<organism evidence="7 8">
    <name type="scientific">Wickerhamomyces pijperi</name>
    <name type="common">Yeast</name>
    <name type="synonym">Pichia pijperi</name>
    <dbReference type="NCBI Taxonomy" id="599730"/>
    <lineage>
        <taxon>Eukaryota</taxon>
        <taxon>Fungi</taxon>
        <taxon>Dikarya</taxon>
        <taxon>Ascomycota</taxon>
        <taxon>Saccharomycotina</taxon>
        <taxon>Saccharomycetes</taxon>
        <taxon>Phaffomycetales</taxon>
        <taxon>Wickerhamomycetaceae</taxon>
        <taxon>Wickerhamomyces</taxon>
    </lineage>
</organism>
<dbReference type="InterPro" id="IPR018552">
    <property type="entry name" value="CENP-X"/>
</dbReference>
<dbReference type="EMBL" id="JAEUBG010004206">
    <property type="protein sequence ID" value="KAH3681775.1"/>
    <property type="molecule type" value="Genomic_DNA"/>
</dbReference>
<dbReference type="Proteomes" id="UP000774326">
    <property type="component" value="Unassembled WGS sequence"/>
</dbReference>
<evidence type="ECO:0000256" key="6">
    <source>
        <dbReference type="ARBA" id="ARBA00023242"/>
    </source>
</evidence>
<accession>A0A9P8Q1Z3</accession>
<dbReference type="Pfam" id="PF09415">
    <property type="entry name" value="CENP-X"/>
    <property type="match status" value="1"/>
</dbReference>
<dbReference type="GO" id="GO:0006281">
    <property type="term" value="P:DNA repair"/>
    <property type="evidence" value="ECO:0007669"/>
    <property type="project" value="UniProtKB-KW"/>
</dbReference>
<evidence type="ECO:0000256" key="4">
    <source>
        <dbReference type="ARBA" id="ARBA00023125"/>
    </source>
</evidence>
<dbReference type="InterPro" id="IPR009072">
    <property type="entry name" value="Histone-fold"/>
</dbReference>
<evidence type="ECO:0000256" key="3">
    <source>
        <dbReference type="ARBA" id="ARBA00022763"/>
    </source>
</evidence>
<dbReference type="GO" id="GO:0071821">
    <property type="term" value="C:FANCM-MHF complex"/>
    <property type="evidence" value="ECO:0007669"/>
    <property type="project" value="TreeGrafter"/>
</dbReference>